<gene>
    <name evidence="2" type="ORF">H5U98_22395</name>
    <name evidence="1" type="ORF">MBOE_57110</name>
</gene>
<sequence>MEVDLAAKLVSASMSLPREEISTSTPTARAPGKDTADAHVAVEQGLVGKTVIDVGVRGKL</sequence>
<reference evidence="1 3" key="1">
    <citation type="journal article" date="2019" name="Emerg. Microbes Infect.">
        <title>Comprehensive subspecies identification of 175 nontuberculous mycobacteria species based on 7547 genomic profiles.</title>
        <authorList>
            <person name="Matsumoto Y."/>
            <person name="Kinjo T."/>
            <person name="Motooka D."/>
            <person name="Nabeya D."/>
            <person name="Jung N."/>
            <person name="Uechi K."/>
            <person name="Horii T."/>
            <person name="Iida T."/>
            <person name="Fujita J."/>
            <person name="Nakamura S."/>
        </authorList>
    </citation>
    <scope>NUCLEOTIDE SEQUENCE [LARGE SCALE GENOMIC DNA]</scope>
    <source>
        <strain evidence="1 3">JCM 15653</strain>
    </source>
</reference>
<protein>
    <submittedName>
        <fullName evidence="2">Uncharacterized protein</fullName>
    </submittedName>
</protein>
<reference evidence="2 4" key="3">
    <citation type="journal article" date="2022" name="BMC Genomics">
        <title>Comparative genome analysis of mycobacteria focusing on tRNA and non-coding RNA.</title>
        <authorList>
            <person name="Behra P.R.K."/>
            <person name="Pettersson B.M.F."/>
            <person name="Ramesh M."/>
            <person name="Das S."/>
            <person name="Dasgupta S."/>
            <person name="Kirsebom L.A."/>
        </authorList>
    </citation>
    <scope>NUCLEOTIDE SEQUENCE [LARGE SCALE GENOMIC DNA]</scope>
    <source>
        <strain evidence="2 4">DSM 44677</strain>
    </source>
</reference>
<accession>A0AAX2ZSS3</accession>
<evidence type="ECO:0000313" key="3">
    <source>
        <dbReference type="Proteomes" id="UP000466683"/>
    </source>
</evidence>
<dbReference type="RefSeq" id="WP_077743401.1">
    <property type="nucleotide sequence ID" value="NZ_AP022579.1"/>
</dbReference>
<evidence type="ECO:0000313" key="4">
    <source>
        <dbReference type="Proteomes" id="UP001162885"/>
    </source>
</evidence>
<name>A0AAX2ZSS3_9MYCO</name>
<keyword evidence="3" id="KW-1185">Reference proteome</keyword>
<proteinExistence type="predicted"/>
<dbReference type="AlphaFoldDB" id="A0AAX2ZSS3"/>
<organism evidence="2 4">
    <name type="scientific">Mycolicibacterium boenickei</name>
    <dbReference type="NCBI Taxonomy" id="146017"/>
    <lineage>
        <taxon>Bacteria</taxon>
        <taxon>Bacillati</taxon>
        <taxon>Actinomycetota</taxon>
        <taxon>Actinomycetes</taxon>
        <taxon>Mycobacteriales</taxon>
        <taxon>Mycobacteriaceae</taxon>
        <taxon>Mycolicibacterium</taxon>
    </lineage>
</organism>
<dbReference type="Proteomes" id="UP000466683">
    <property type="component" value="Chromosome"/>
</dbReference>
<evidence type="ECO:0000313" key="1">
    <source>
        <dbReference type="EMBL" id="BBX94062.1"/>
    </source>
</evidence>
<dbReference type="EMBL" id="CP060016">
    <property type="protein sequence ID" value="UNB98283.1"/>
    <property type="molecule type" value="Genomic_DNA"/>
</dbReference>
<dbReference type="EMBL" id="AP022579">
    <property type="protein sequence ID" value="BBX94062.1"/>
    <property type="molecule type" value="Genomic_DNA"/>
</dbReference>
<reference evidence="1" key="2">
    <citation type="submission" date="2020-02" db="EMBL/GenBank/DDBJ databases">
        <authorList>
            <person name="Matsumoto Y."/>
            <person name="Kinjo T."/>
            <person name="Motooka D."/>
            <person name="Nabeya D."/>
            <person name="Jung N."/>
            <person name="Uechi K."/>
            <person name="Horii T."/>
            <person name="Iida T."/>
            <person name="Fujita J."/>
            <person name="Nakamura S."/>
        </authorList>
    </citation>
    <scope>NUCLEOTIDE SEQUENCE</scope>
    <source>
        <strain evidence="1">JCM 15653</strain>
    </source>
</reference>
<evidence type="ECO:0000313" key="2">
    <source>
        <dbReference type="EMBL" id="UNB98283.1"/>
    </source>
</evidence>
<dbReference type="Proteomes" id="UP001162885">
    <property type="component" value="Chromosome"/>
</dbReference>